<feature type="compositionally biased region" description="Basic and acidic residues" evidence="2">
    <location>
        <begin position="94"/>
        <end position="106"/>
    </location>
</feature>
<keyword evidence="4" id="KW-1185">Reference proteome</keyword>
<feature type="region of interest" description="Disordered" evidence="2">
    <location>
        <begin position="195"/>
        <end position="228"/>
    </location>
</feature>
<dbReference type="EMBL" id="GL883165">
    <property type="protein sequence ID" value="EGF99012.1"/>
    <property type="molecule type" value="Genomic_DNA"/>
</dbReference>
<accession>F4S8L9</accession>
<evidence type="ECO:0000313" key="3">
    <source>
        <dbReference type="EMBL" id="EGF99012.1"/>
    </source>
</evidence>
<sequence>MPPRKSSRVSSLERPNYSDSIHRSSSIGSKRRCSDATRPNNRTISSGNPGCSGLGATGSHSETVRVPFHQMERRASIEPQQHSKHHDLSQVVEIDSRDSDDSDWRGGNKSALPPLGSSCRRTEPSSEDLRGIHRQGAIPQTANESVSTTDSGGVVSRPVEEPTSQTVKHPVQQTSSSGGRSPQYATNVVFQQSLLPSSERDERSPQGERQTKSSTIDRIFESTPSPFLNSHRLGINLAPQNVDKTVISSVSLPVKPMPHQPMPVTQNVTHVPSSTVDHAHVPSLTVIKDDIFQRAITLPAPKQVSQTNKTFSQNERKTPVSLRENFDKNKFIAELSRETKNTKSIEHILKETEFKKFLSLRRGVPREISDDKSSISAEGEKSLNTKFQGLRLQTESLSPKSMISWNDNQLDLETKFNTLQNNIENKINESVTLLNEKWDLGLNILNDEMNVHFEEMKQRIDNANKEFTPVEINKMLNEHLENIDDIMSNAIMVNKEIVEANSRHLAGLVKLVDNKLTEQSLNCSLIHRNVVRLVSLMDKLTTRVKTQTGEHSILNHIVPDSEVATSNNLFAQEFEITTGNAHQPERHYISKKKALVKASWAEWKKAIKEDFGTPLWKRRMASAFEKDKFRNEYRSRPTPWLLTQRKRMEAAWPFLTTSEHIDKILSLCLGELEHAIQSRIDEKTSFEAFMNIFEEIVTTTSIGRALDRPNNLKVTFSNTRETKSSFPKDISKDLDHSSSRDMRSKDQNQSKYAGGDRNNASKFPFRNKESRQGYGKKPINAVNCEDNQFEYDKEHSDNKISVQESIRNDTTDEEEEFCVSNIDMSQRVTENNHPDTDTEEQETVTNVTQGSSIDELAINIQEAENRTVSATIFKFISRERIQLLAVDTYLTVSVRGFEKAMLIDTSRVRSFVSSGTLDQCWPTWKTDMNSRDKGDSSNETVEPELIGSIELPIRLEHKTRPCFIYIKVSVIKEEHSEFLTLGFMPNMGSE</sequence>
<proteinExistence type="predicted"/>
<dbReference type="VEuPathDB" id="FungiDB:MELLADRAFT_113050"/>
<dbReference type="Proteomes" id="UP000001072">
    <property type="component" value="Unassembled WGS sequence"/>
</dbReference>
<dbReference type="GeneID" id="18924864"/>
<protein>
    <submittedName>
        <fullName evidence="3">Uncharacterized protein</fullName>
    </submittedName>
</protein>
<evidence type="ECO:0000313" key="4">
    <source>
        <dbReference type="Proteomes" id="UP000001072"/>
    </source>
</evidence>
<dbReference type="InParanoid" id="F4S8L9"/>
<dbReference type="HOGENOM" id="CLU_303049_0_0_1"/>
<reference evidence="4" key="1">
    <citation type="journal article" date="2011" name="Proc. Natl. Acad. Sci. U.S.A.">
        <title>Obligate biotrophy features unraveled by the genomic analysis of rust fungi.</title>
        <authorList>
            <person name="Duplessis S."/>
            <person name="Cuomo C.A."/>
            <person name="Lin Y.-C."/>
            <person name="Aerts A."/>
            <person name="Tisserant E."/>
            <person name="Veneault-Fourrey C."/>
            <person name="Joly D.L."/>
            <person name="Hacquard S."/>
            <person name="Amselem J."/>
            <person name="Cantarel B.L."/>
            <person name="Chiu R."/>
            <person name="Coutinho P.M."/>
            <person name="Feau N."/>
            <person name="Field M."/>
            <person name="Frey P."/>
            <person name="Gelhaye E."/>
            <person name="Goldberg J."/>
            <person name="Grabherr M.G."/>
            <person name="Kodira C.D."/>
            <person name="Kohler A."/>
            <person name="Kuees U."/>
            <person name="Lindquist E.A."/>
            <person name="Lucas S.M."/>
            <person name="Mago R."/>
            <person name="Mauceli E."/>
            <person name="Morin E."/>
            <person name="Murat C."/>
            <person name="Pangilinan J.L."/>
            <person name="Park R."/>
            <person name="Pearson M."/>
            <person name="Quesneville H."/>
            <person name="Rouhier N."/>
            <person name="Sakthikumar S."/>
            <person name="Salamov A.A."/>
            <person name="Schmutz J."/>
            <person name="Selles B."/>
            <person name="Shapiro H."/>
            <person name="Tanguay P."/>
            <person name="Tuskan G.A."/>
            <person name="Henrissat B."/>
            <person name="Van de Peer Y."/>
            <person name="Rouze P."/>
            <person name="Ellis J.G."/>
            <person name="Dodds P.N."/>
            <person name="Schein J.E."/>
            <person name="Zhong S."/>
            <person name="Hamelin R.C."/>
            <person name="Grigoriev I.V."/>
            <person name="Szabo L.J."/>
            <person name="Martin F."/>
        </authorList>
    </citation>
    <scope>NUCLEOTIDE SEQUENCE [LARGE SCALE GENOMIC DNA]</scope>
    <source>
        <strain evidence="4">98AG31 / pathotype 3-4-7</strain>
    </source>
</reference>
<dbReference type="KEGG" id="mlr:MELLADRAFT_113050"/>
<dbReference type="RefSeq" id="XP_007417713.1">
    <property type="nucleotide sequence ID" value="XM_007417651.1"/>
</dbReference>
<feature type="compositionally biased region" description="Polar residues" evidence="2">
    <location>
        <begin position="162"/>
        <end position="183"/>
    </location>
</feature>
<feature type="compositionally biased region" description="Basic and acidic residues" evidence="2">
    <location>
        <begin position="120"/>
        <end position="131"/>
    </location>
</feature>
<feature type="compositionally biased region" description="Basic and acidic residues" evidence="2">
    <location>
        <begin position="198"/>
        <end position="211"/>
    </location>
</feature>
<feature type="compositionally biased region" description="Polar residues" evidence="2">
    <location>
        <begin position="37"/>
        <end position="49"/>
    </location>
</feature>
<feature type="region of interest" description="Disordered" evidence="2">
    <location>
        <begin position="1"/>
        <end position="183"/>
    </location>
</feature>
<gene>
    <name evidence="3" type="ORF">MELLADRAFT_113050</name>
</gene>
<organism evidence="4">
    <name type="scientific">Melampsora larici-populina (strain 98AG31 / pathotype 3-4-7)</name>
    <name type="common">Poplar leaf rust fungus</name>
    <dbReference type="NCBI Taxonomy" id="747676"/>
    <lineage>
        <taxon>Eukaryota</taxon>
        <taxon>Fungi</taxon>
        <taxon>Dikarya</taxon>
        <taxon>Basidiomycota</taxon>
        <taxon>Pucciniomycotina</taxon>
        <taxon>Pucciniomycetes</taxon>
        <taxon>Pucciniales</taxon>
        <taxon>Melampsoraceae</taxon>
        <taxon>Melampsora</taxon>
    </lineage>
</organism>
<evidence type="ECO:0000256" key="1">
    <source>
        <dbReference type="SAM" id="Coils"/>
    </source>
</evidence>
<name>F4S8L9_MELLP</name>
<keyword evidence="1" id="KW-0175">Coiled coil</keyword>
<feature type="region of interest" description="Disordered" evidence="2">
    <location>
        <begin position="718"/>
        <end position="781"/>
    </location>
</feature>
<evidence type="ECO:0000256" key="2">
    <source>
        <dbReference type="SAM" id="MobiDB-lite"/>
    </source>
</evidence>
<feature type="coiled-coil region" evidence="1">
    <location>
        <begin position="409"/>
        <end position="466"/>
    </location>
</feature>
<feature type="compositionally biased region" description="Polar residues" evidence="2">
    <location>
        <begin position="212"/>
        <end position="228"/>
    </location>
</feature>
<feature type="compositionally biased region" description="Basic and acidic residues" evidence="2">
    <location>
        <begin position="729"/>
        <end position="748"/>
    </location>
</feature>
<dbReference type="AlphaFoldDB" id="F4S8L9"/>
<dbReference type="OrthoDB" id="2507294at2759"/>
<feature type="compositionally biased region" description="Low complexity" evidence="2">
    <location>
        <begin position="145"/>
        <end position="156"/>
    </location>
</feature>